<feature type="non-terminal residue" evidence="2">
    <location>
        <position position="1"/>
    </location>
</feature>
<dbReference type="AlphaFoldDB" id="A0A8J4UCG9"/>
<evidence type="ECO:0000256" key="1">
    <source>
        <dbReference type="SAM" id="MobiDB-lite"/>
    </source>
</evidence>
<dbReference type="OrthoDB" id="2668416at2759"/>
<comment type="caution">
    <text evidence="2">The sequence shown here is derived from an EMBL/GenBank/DDBJ whole genome shotgun (WGS) entry which is preliminary data.</text>
</comment>
<protein>
    <submittedName>
        <fullName evidence="2">Putative nuclease HARBI1</fullName>
    </submittedName>
</protein>
<evidence type="ECO:0000313" key="2">
    <source>
        <dbReference type="EMBL" id="KAF5894987.1"/>
    </source>
</evidence>
<reference evidence="2" key="1">
    <citation type="submission" date="2020-07" db="EMBL/GenBank/DDBJ databases">
        <title>Clarias magur genome sequencing, assembly and annotation.</title>
        <authorList>
            <person name="Kushwaha B."/>
            <person name="Kumar R."/>
            <person name="Das P."/>
            <person name="Joshi C.G."/>
            <person name="Kumar D."/>
            <person name="Nagpure N.S."/>
            <person name="Pandey M."/>
            <person name="Agarwal S."/>
            <person name="Srivastava S."/>
            <person name="Singh M."/>
            <person name="Sahoo L."/>
            <person name="Jayasankar P."/>
            <person name="Meher P.K."/>
            <person name="Koringa P.G."/>
            <person name="Iquebal M.A."/>
            <person name="Das S.P."/>
            <person name="Bit A."/>
            <person name="Patnaik S."/>
            <person name="Patel N."/>
            <person name="Shah T.M."/>
            <person name="Hinsu A."/>
            <person name="Jena J.K."/>
        </authorList>
    </citation>
    <scope>NUCLEOTIDE SEQUENCE</scope>
    <source>
        <strain evidence="2">CIFAMagur01</strain>
        <tissue evidence="2">Testis</tissue>
    </source>
</reference>
<keyword evidence="3" id="KW-1185">Reference proteome</keyword>
<dbReference type="EMBL" id="QNUK01000346">
    <property type="protein sequence ID" value="KAF5894987.1"/>
    <property type="molecule type" value="Genomic_DNA"/>
</dbReference>
<organism evidence="2 3">
    <name type="scientific">Clarias magur</name>
    <name type="common">Asian catfish</name>
    <name type="synonym">Macropteronotus magur</name>
    <dbReference type="NCBI Taxonomy" id="1594786"/>
    <lineage>
        <taxon>Eukaryota</taxon>
        <taxon>Metazoa</taxon>
        <taxon>Chordata</taxon>
        <taxon>Craniata</taxon>
        <taxon>Vertebrata</taxon>
        <taxon>Euteleostomi</taxon>
        <taxon>Actinopterygii</taxon>
        <taxon>Neopterygii</taxon>
        <taxon>Teleostei</taxon>
        <taxon>Ostariophysi</taxon>
        <taxon>Siluriformes</taxon>
        <taxon>Clariidae</taxon>
        <taxon>Clarias</taxon>
    </lineage>
</organism>
<dbReference type="Proteomes" id="UP000727407">
    <property type="component" value="Unassembled WGS sequence"/>
</dbReference>
<accession>A0A8J4UCG9</accession>
<feature type="region of interest" description="Disordered" evidence="1">
    <location>
        <begin position="72"/>
        <end position="98"/>
    </location>
</feature>
<name>A0A8J4UCG9_CLAMG</name>
<gene>
    <name evidence="2" type="ORF">DAT39_015301</name>
</gene>
<proteinExistence type="predicted"/>
<feature type="compositionally biased region" description="Polar residues" evidence="1">
    <location>
        <begin position="72"/>
        <end position="83"/>
    </location>
</feature>
<sequence length="186" mass="20575">MTSGDPAQTAGRRAAAAAAGRLVMDLLQSDWEPLSHRELEQRLDQAVEEILEAELMSGVQGRSECVFTQDETTMPHTVSSPAGQTPGEPASENHQNSEIEENPAVQCIVSLLQKLKWSHSQNRVTGRAHLSLSHTVSLSLTLLSSRLSYRSVSSTFRLEKGNVHRIFFSFCHRVSALQAQIIRWPS</sequence>
<evidence type="ECO:0000313" key="3">
    <source>
        <dbReference type="Proteomes" id="UP000727407"/>
    </source>
</evidence>